<name>A0A8T2MIG8_ASTMX</name>
<gene>
    <name evidence="8" type="primary">XNF7.L</name>
    <name evidence="8" type="ORF">AMEX_G2673</name>
</gene>
<dbReference type="PANTHER" id="PTHR25465">
    <property type="entry name" value="B-BOX DOMAIN CONTAINING"/>
    <property type="match status" value="1"/>
</dbReference>
<dbReference type="InterPro" id="IPR051051">
    <property type="entry name" value="E3_ubiq-ligase_TRIM/RNF"/>
</dbReference>
<keyword evidence="3" id="KW-0862">Zinc</keyword>
<dbReference type="InterPro" id="IPR000315">
    <property type="entry name" value="Znf_B-box"/>
</dbReference>
<dbReference type="InterPro" id="IPR006574">
    <property type="entry name" value="PRY"/>
</dbReference>
<dbReference type="AlphaFoldDB" id="A0A8T2MIG8"/>
<evidence type="ECO:0000259" key="6">
    <source>
        <dbReference type="PROSITE" id="PS50119"/>
    </source>
</evidence>
<dbReference type="SMART" id="SM00449">
    <property type="entry name" value="SPRY"/>
    <property type="match status" value="1"/>
</dbReference>
<dbReference type="GO" id="GO:0005737">
    <property type="term" value="C:cytoplasm"/>
    <property type="evidence" value="ECO:0007669"/>
    <property type="project" value="UniProtKB-ARBA"/>
</dbReference>
<dbReference type="GO" id="GO:0008270">
    <property type="term" value="F:zinc ion binding"/>
    <property type="evidence" value="ECO:0007669"/>
    <property type="project" value="UniProtKB-KW"/>
</dbReference>
<reference evidence="8 9" key="1">
    <citation type="submission" date="2021-07" db="EMBL/GenBank/DDBJ databases">
        <authorList>
            <person name="Imarazene B."/>
            <person name="Zahm M."/>
            <person name="Klopp C."/>
            <person name="Cabau C."/>
            <person name="Beille S."/>
            <person name="Jouanno E."/>
            <person name="Castinel A."/>
            <person name="Lluch J."/>
            <person name="Gil L."/>
            <person name="Kuchtly C."/>
            <person name="Lopez Roques C."/>
            <person name="Donnadieu C."/>
            <person name="Parrinello H."/>
            <person name="Journot L."/>
            <person name="Du K."/>
            <person name="Schartl M."/>
            <person name="Retaux S."/>
            <person name="Guiguen Y."/>
        </authorList>
    </citation>
    <scope>NUCLEOTIDE SEQUENCE [LARGE SCALE GENOMIC DNA]</scope>
    <source>
        <strain evidence="8">Pach_M1</strain>
        <tissue evidence="8">Testis</tissue>
    </source>
</reference>
<dbReference type="Pfam" id="PF13765">
    <property type="entry name" value="PRY"/>
    <property type="match status" value="1"/>
</dbReference>
<keyword evidence="2 4" id="KW-0863">Zinc-finger</keyword>
<evidence type="ECO:0000256" key="1">
    <source>
        <dbReference type="ARBA" id="ARBA00022723"/>
    </source>
</evidence>
<dbReference type="SUPFAM" id="SSF49899">
    <property type="entry name" value="Concanavalin A-like lectins/glucanases"/>
    <property type="match status" value="1"/>
</dbReference>
<dbReference type="InterPro" id="IPR001870">
    <property type="entry name" value="B30.2/SPRY"/>
</dbReference>
<evidence type="ECO:0000313" key="8">
    <source>
        <dbReference type="EMBL" id="KAG9283849.1"/>
    </source>
</evidence>
<feature type="domain" description="B30.2/SPRY" evidence="7">
    <location>
        <begin position="242"/>
        <end position="434"/>
    </location>
</feature>
<dbReference type="EMBL" id="JAICCE010000001">
    <property type="protein sequence ID" value="KAG9283849.1"/>
    <property type="molecule type" value="Genomic_DNA"/>
</dbReference>
<dbReference type="PROSITE" id="PS50119">
    <property type="entry name" value="ZF_BBOX"/>
    <property type="match status" value="1"/>
</dbReference>
<dbReference type="SUPFAM" id="SSF57845">
    <property type="entry name" value="B-box zinc-binding domain"/>
    <property type="match status" value="1"/>
</dbReference>
<dbReference type="Gene3D" id="2.60.120.920">
    <property type="match status" value="1"/>
</dbReference>
<dbReference type="Gene3D" id="3.30.160.60">
    <property type="entry name" value="Classic Zinc Finger"/>
    <property type="match status" value="1"/>
</dbReference>
<keyword evidence="5" id="KW-0175">Coiled coil</keyword>
<comment type="caution">
    <text evidence="8">The sequence shown here is derived from an EMBL/GenBank/DDBJ whole genome shotgun (WGS) entry which is preliminary data.</text>
</comment>
<dbReference type="Pfam" id="PF00643">
    <property type="entry name" value="zf-B_box"/>
    <property type="match status" value="1"/>
</dbReference>
<evidence type="ECO:0000313" key="9">
    <source>
        <dbReference type="Proteomes" id="UP000752171"/>
    </source>
</evidence>
<evidence type="ECO:0000259" key="7">
    <source>
        <dbReference type="PROSITE" id="PS50188"/>
    </source>
</evidence>
<evidence type="ECO:0000256" key="4">
    <source>
        <dbReference type="PROSITE-ProRule" id="PRU00024"/>
    </source>
</evidence>
<organism evidence="8 9">
    <name type="scientific">Astyanax mexicanus</name>
    <name type="common">Blind cave fish</name>
    <name type="synonym">Astyanax fasciatus mexicanus</name>
    <dbReference type="NCBI Taxonomy" id="7994"/>
    <lineage>
        <taxon>Eukaryota</taxon>
        <taxon>Metazoa</taxon>
        <taxon>Chordata</taxon>
        <taxon>Craniata</taxon>
        <taxon>Vertebrata</taxon>
        <taxon>Euteleostomi</taxon>
        <taxon>Actinopterygii</taxon>
        <taxon>Neopterygii</taxon>
        <taxon>Teleostei</taxon>
        <taxon>Ostariophysi</taxon>
        <taxon>Characiformes</taxon>
        <taxon>Characoidei</taxon>
        <taxon>Acestrorhamphidae</taxon>
        <taxon>Acestrorhamphinae</taxon>
        <taxon>Astyanax</taxon>
    </lineage>
</organism>
<dbReference type="InterPro" id="IPR003879">
    <property type="entry name" value="Butyrophylin_SPRY"/>
</dbReference>
<dbReference type="InterPro" id="IPR043136">
    <property type="entry name" value="B30.2/SPRY_sf"/>
</dbReference>
<dbReference type="SMART" id="SM00336">
    <property type="entry name" value="BBOX"/>
    <property type="match status" value="1"/>
</dbReference>
<sequence length="434" mass="49859">MGDDKCMPAWTAVCANHKEPWEFFCKEHQECLCRSCLEEHKSHPYLLLEDAKAASVDILKENIRTLEDSQKQIQLNVAWLQDARSQVASDRAKLREQLAQLFDEVQETLALEKKAFLASVDDEKEKSLTLLESHLSEVQEKKGELARLITKANELVEKEISAKDFMDCYSWVMGKMLRIDINVPQCHAARHELERTVIGQLKRDSQAAVRNVSKSIRDKLLRMPVRVTAPKPASSFTLKPPLPQRSVKSTTFKPSTSQTSDFLLDPNTAHCNISISEDRLSCQWVAHPLTRPPHPERFRLHPQVLCSQGLSTGEHTWQVEVGGTRRWEVGVTCKSRDQAWVDSCISWALRWDGRQLQAFEGHKRYFNSKLRTINRAPTLLRLHLHFSQKTELSFYTSEDDLLHTFTIKTSGPVFPGFYLEESSVKIKKLDFQKH</sequence>
<feature type="coiled-coil region" evidence="5">
    <location>
        <begin position="56"/>
        <end position="158"/>
    </location>
</feature>
<proteinExistence type="predicted"/>
<dbReference type="InterPro" id="IPR013320">
    <property type="entry name" value="ConA-like_dom_sf"/>
</dbReference>
<feature type="domain" description="B box-type" evidence="6">
    <location>
        <begin position="9"/>
        <end position="48"/>
    </location>
</feature>
<protein>
    <submittedName>
        <fullName evidence="8">E3 ubiquitin-protein ligase TRIM39-like</fullName>
    </submittedName>
</protein>
<accession>A0A8T2MIG8</accession>
<dbReference type="PANTHER" id="PTHR25465:SF41">
    <property type="entry name" value="E3 UBIQUITIN-PROTEIN LIGASE RNF135"/>
    <property type="match status" value="1"/>
</dbReference>
<dbReference type="SMART" id="SM00589">
    <property type="entry name" value="PRY"/>
    <property type="match status" value="1"/>
</dbReference>
<evidence type="ECO:0000256" key="3">
    <source>
        <dbReference type="ARBA" id="ARBA00022833"/>
    </source>
</evidence>
<keyword evidence="1" id="KW-0479">Metal-binding</keyword>
<dbReference type="PRINTS" id="PR01407">
    <property type="entry name" value="BUTYPHLNCDUF"/>
</dbReference>
<dbReference type="InterPro" id="IPR003877">
    <property type="entry name" value="SPRY_dom"/>
</dbReference>
<dbReference type="Proteomes" id="UP000752171">
    <property type="component" value="Unassembled WGS sequence"/>
</dbReference>
<dbReference type="PROSITE" id="PS50188">
    <property type="entry name" value="B302_SPRY"/>
    <property type="match status" value="1"/>
</dbReference>
<evidence type="ECO:0000256" key="2">
    <source>
        <dbReference type="ARBA" id="ARBA00022771"/>
    </source>
</evidence>
<dbReference type="Pfam" id="PF00622">
    <property type="entry name" value="SPRY"/>
    <property type="match status" value="1"/>
</dbReference>
<evidence type="ECO:0000256" key="5">
    <source>
        <dbReference type="SAM" id="Coils"/>
    </source>
</evidence>